<dbReference type="PANTHER" id="PTHR10814">
    <property type="entry name" value="TRANSDUCIN-LIKE ENHANCER PROTEIN"/>
    <property type="match status" value="1"/>
</dbReference>
<dbReference type="WBParaSite" id="SBAD_0000218101-mRNA-1">
    <property type="protein sequence ID" value="SBAD_0000218101-mRNA-1"/>
    <property type="gene ID" value="SBAD_0000218101"/>
</dbReference>
<evidence type="ECO:0000313" key="6">
    <source>
        <dbReference type="EMBL" id="VDO96443.1"/>
    </source>
</evidence>
<feature type="compositionally biased region" description="Low complexity" evidence="5">
    <location>
        <begin position="37"/>
        <end position="50"/>
    </location>
</feature>
<evidence type="ECO:0000256" key="5">
    <source>
        <dbReference type="SAM" id="MobiDB-lite"/>
    </source>
</evidence>
<dbReference type="InterPro" id="IPR015943">
    <property type="entry name" value="WD40/YVTN_repeat-like_dom_sf"/>
</dbReference>
<feature type="region of interest" description="Disordered" evidence="5">
    <location>
        <begin position="1"/>
        <end position="53"/>
    </location>
</feature>
<dbReference type="SUPFAM" id="SSF50978">
    <property type="entry name" value="WD40 repeat-like"/>
    <property type="match status" value="1"/>
</dbReference>
<dbReference type="AlphaFoldDB" id="A0A183IEN7"/>
<dbReference type="PRINTS" id="PR01850">
    <property type="entry name" value="GROUCHOFAMLY"/>
</dbReference>
<dbReference type="PROSITE" id="PS00678">
    <property type="entry name" value="WD_REPEATS_1"/>
    <property type="match status" value="2"/>
</dbReference>
<evidence type="ECO:0000313" key="7">
    <source>
        <dbReference type="Proteomes" id="UP000270296"/>
    </source>
</evidence>
<dbReference type="PROSITE" id="PS50294">
    <property type="entry name" value="WD_REPEATS_REGION"/>
    <property type="match status" value="1"/>
</dbReference>
<dbReference type="Gene3D" id="2.130.10.10">
    <property type="entry name" value="YVTN repeat-like/Quinoprotein amine dehydrogenase"/>
    <property type="match status" value="1"/>
</dbReference>
<evidence type="ECO:0000256" key="1">
    <source>
        <dbReference type="ARBA" id="ARBA00005969"/>
    </source>
</evidence>
<organism evidence="8">
    <name type="scientific">Soboliphyme baturini</name>
    <dbReference type="NCBI Taxonomy" id="241478"/>
    <lineage>
        <taxon>Eukaryota</taxon>
        <taxon>Metazoa</taxon>
        <taxon>Ecdysozoa</taxon>
        <taxon>Nematoda</taxon>
        <taxon>Enoplea</taxon>
        <taxon>Dorylaimia</taxon>
        <taxon>Dioctophymatida</taxon>
        <taxon>Dioctophymatoidea</taxon>
        <taxon>Soboliphymatidae</taxon>
        <taxon>Soboliphyme</taxon>
    </lineage>
</organism>
<dbReference type="InterPro" id="IPR009146">
    <property type="entry name" value="Groucho_enhance"/>
</dbReference>
<dbReference type="PANTHER" id="PTHR10814:SF21">
    <property type="entry name" value="PROTEIN GROUCHO"/>
    <property type="match status" value="1"/>
</dbReference>
<sequence>MDPVSPVNNEKALPENGVVNDKVSSNYKPKSDRGDSPHSTTSSTSSGHTPGAKKEVSRCEHVFPFWHLAAFCKADKSITPMNNKAGTPTNSGKTTPNCVSGRGLTKATPLTPYSTLGLPTGVIPQMSMTGEIGAGYGNSLIHGNISPGLAQYGRNPVMTTFDPHTQARLASLSGMTGFPGGKPAYSYHVSADGQMQPVPFPADALVGPGIPRNARQLSTLPHGEVVCAVAISNPTRHVYTGGKGCVKIWDILQPGVKAPTHSLECLPLTGRCHLQGLPKIKAELNNNAQACYALAISPDNKLCFSCCADGNIAVWDIQNQILVRQFQGHTDGASCIDISNDGTKLWTGGLDNTVRSWDLREGKQLQQHDFTSQIFSLGYCPTGEWIAVGMENSNVEVLHCSKPDKYQLHLHESCVLSLKFAQCGKWFVSTGKDNLLNAWRTPYGASIFQSKESSSVLSCDISGDDKYIVTGCGDRKATLYEVIY</sequence>
<evidence type="ECO:0000313" key="8">
    <source>
        <dbReference type="WBParaSite" id="SBAD_0000218101-mRNA-1"/>
    </source>
</evidence>
<keyword evidence="7" id="KW-1185">Reference proteome</keyword>
<evidence type="ECO:0000256" key="3">
    <source>
        <dbReference type="ARBA" id="ARBA00022737"/>
    </source>
</evidence>
<dbReference type="GO" id="GO:0005667">
    <property type="term" value="C:transcription regulator complex"/>
    <property type="evidence" value="ECO:0007669"/>
    <property type="project" value="TreeGrafter"/>
</dbReference>
<dbReference type="Proteomes" id="UP000270296">
    <property type="component" value="Unassembled WGS sequence"/>
</dbReference>
<dbReference type="SMART" id="SM00320">
    <property type="entry name" value="WD40"/>
    <property type="match status" value="6"/>
</dbReference>
<name>A0A183IEN7_9BILA</name>
<feature type="repeat" description="WD" evidence="4">
    <location>
        <begin position="326"/>
        <end position="367"/>
    </location>
</feature>
<protein>
    <submittedName>
        <fullName evidence="8">WD_REPEATS_REGION domain-containing protein</fullName>
    </submittedName>
</protein>
<accession>A0A183IEN7</accession>
<dbReference type="PROSITE" id="PS50082">
    <property type="entry name" value="WD_REPEATS_2"/>
    <property type="match status" value="3"/>
</dbReference>
<gene>
    <name evidence="6" type="ORF">SBAD_LOCUS2081</name>
</gene>
<dbReference type="InterPro" id="IPR036322">
    <property type="entry name" value="WD40_repeat_dom_sf"/>
</dbReference>
<reference evidence="8" key="1">
    <citation type="submission" date="2016-06" db="UniProtKB">
        <authorList>
            <consortium name="WormBaseParasite"/>
        </authorList>
    </citation>
    <scope>IDENTIFICATION</scope>
</reference>
<feature type="repeat" description="WD" evidence="4">
    <location>
        <begin position="284"/>
        <end position="325"/>
    </location>
</feature>
<dbReference type="GO" id="GO:0003714">
    <property type="term" value="F:transcription corepressor activity"/>
    <property type="evidence" value="ECO:0007669"/>
    <property type="project" value="TreeGrafter"/>
</dbReference>
<proteinExistence type="inferred from homology"/>
<feature type="repeat" description="WD" evidence="4">
    <location>
        <begin position="408"/>
        <end position="439"/>
    </location>
</feature>
<dbReference type="GO" id="GO:0090090">
    <property type="term" value="P:negative regulation of canonical Wnt signaling pathway"/>
    <property type="evidence" value="ECO:0007669"/>
    <property type="project" value="TreeGrafter"/>
</dbReference>
<dbReference type="InterPro" id="IPR019775">
    <property type="entry name" value="WD40_repeat_CS"/>
</dbReference>
<dbReference type="EMBL" id="UZAM01007075">
    <property type="protein sequence ID" value="VDO96443.1"/>
    <property type="molecule type" value="Genomic_DNA"/>
</dbReference>
<dbReference type="OrthoDB" id="2624652at2759"/>
<evidence type="ECO:0000256" key="4">
    <source>
        <dbReference type="PROSITE-ProRule" id="PRU00221"/>
    </source>
</evidence>
<dbReference type="InterPro" id="IPR001680">
    <property type="entry name" value="WD40_rpt"/>
</dbReference>
<keyword evidence="2 4" id="KW-0853">WD repeat</keyword>
<feature type="compositionally biased region" description="Polar residues" evidence="5">
    <location>
        <begin position="79"/>
        <end position="98"/>
    </location>
</feature>
<dbReference type="Pfam" id="PF00400">
    <property type="entry name" value="WD40"/>
    <property type="match status" value="5"/>
</dbReference>
<feature type="region of interest" description="Disordered" evidence="5">
    <location>
        <begin position="78"/>
        <end position="98"/>
    </location>
</feature>
<reference evidence="6 7" key="2">
    <citation type="submission" date="2018-11" db="EMBL/GenBank/DDBJ databases">
        <authorList>
            <consortium name="Pathogen Informatics"/>
        </authorList>
    </citation>
    <scope>NUCLEOTIDE SEQUENCE [LARGE SCALE GENOMIC DNA]</scope>
</reference>
<evidence type="ECO:0000256" key="2">
    <source>
        <dbReference type="ARBA" id="ARBA00022574"/>
    </source>
</evidence>
<comment type="similarity">
    <text evidence="1">Belongs to the WD repeat Groucho/TLE family.</text>
</comment>
<dbReference type="GO" id="GO:0005634">
    <property type="term" value="C:nucleus"/>
    <property type="evidence" value="ECO:0007669"/>
    <property type="project" value="InterPro"/>
</dbReference>
<keyword evidence="3" id="KW-0677">Repeat</keyword>